<feature type="region of interest" description="Disordered" evidence="6">
    <location>
        <begin position="1"/>
        <end position="30"/>
    </location>
</feature>
<gene>
    <name evidence="8" type="ORF">D623_10007975</name>
</gene>
<feature type="compositionally biased region" description="Pro residues" evidence="6">
    <location>
        <begin position="118"/>
        <end position="135"/>
    </location>
</feature>
<feature type="compositionally biased region" description="Gly residues" evidence="6">
    <location>
        <begin position="84"/>
        <end position="102"/>
    </location>
</feature>
<evidence type="ECO:0000256" key="1">
    <source>
        <dbReference type="ARBA" id="ARBA00004498"/>
    </source>
</evidence>
<dbReference type="EMBL" id="KE161342">
    <property type="protein sequence ID" value="EPQ03332.1"/>
    <property type="molecule type" value="Genomic_DNA"/>
</dbReference>
<organism evidence="8 9">
    <name type="scientific">Myotis brandtii</name>
    <name type="common">Brandt's bat</name>
    <dbReference type="NCBI Taxonomy" id="109478"/>
    <lineage>
        <taxon>Eukaryota</taxon>
        <taxon>Metazoa</taxon>
        <taxon>Chordata</taxon>
        <taxon>Craniata</taxon>
        <taxon>Vertebrata</taxon>
        <taxon>Euteleostomi</taxon>
        <taxon>Mammalia</taxon>
        <taxon>Eutheria</taxon>
        <taxon>Laurasiatheria</taxon>
        <taxon>Chiroptera</taxon>
        <taxon>Yangochiroptera</taxon>
        <taxon>Vespertilionidae</taxon>
        <taxon>Myotis</taxon>
    </lineage>
</organism>
<evidence type="ECO:0000259" key="7">
    <source>
        <dbReference type="PROSITE" id="PS51461"/>
    </source>
</evidence>
<reference evidence="8 9" key="1">
    <citation type="journal article" date="2013" name="Nat. Commun.">
        <title>Genome analysis reveals insights into physiology and longevity of the Brandt's bat Myotis brandtii.</title>
        <authorList>
            <person name="Seim I."/>
            <person name="Fang X."/>
            <person name="Xiong Z."/>
            <person name="Lobanov A.V."/>
            <person name="Huang Z."/>
            <person name="Ma S."/>
            <person name="Feng Y."/>
            <person name="Turanov A.A."/>
            <person name="Zhu Y."/>
            <person name="Lenz T.L."/>
            <person name="Gerashchenko M.V."/>
            <person name="Fan D."/>
            <person name="Hee Yim S."/>
            <person name="Yao X."/>
            <person name="Jordan D."/>
            <person name="Xiong Y."/>
            <person name="Ma Y."/>
            <person name="Lyapunov A.N."/>
            <person name="Chen G."/>
            <person name="Kulakova O.I."/>
            <person name="Sun Y."/>
            <person name="Lee S.G."/>
            <person name="Bronson R.T."/>
            <person name="Moskalev A.A."/>
            <person name="Sunyaev S.R."/>
            <person name="Zhang G."/>
            <person name="Krogh A."/>
            <person name="Wang J."/>
            <person name="Gladyshev V.N."/>
        </authorList>
    </citation>
    <scope>NUCLEOTIDE SEQUENCE [LARGE SCALE GENOMIC DNA]</scope>
</reference>
<dbReference type="FunFam" id="2.60.120.1000:FF:000007">
    <property type="entry name" value="Collagen type V alpha 3 chain"/>
    <property type="match status" value="1"/>
</dbReference>
<dbReference type="GO" id="GO:0005581">
    <property type="term" value="C:collagen trimer"/>
    <property type="evidence" value="ECO:0007669"/>
    <property type="project" value="UniProtKB-KW"/>
</dbReference>
<keyword evidence="5" id="KW-0379">Hydroxylation</keyword>
<keyword evidence="3" id="KW-0272">Extracellular matrix</keyword>
<evidence type="ECO:0000313" key="8">
    <source>
        <dbReference type="EMBL" id="EPQ03332.1"/>
    </source>
</evidence>
<dbReference type="Pfam" id="PF01410">
    <property type="entry name" value="COLFI"/>
    <property type="match status" value="1"/>
</dbReference>
<dbReference type="InterPro" id="IPR008160">
    <property type="entry name" value="Collagen"/>
</dbReference>
<dbReference type="PANTHER" id="PTHR24023:SF1082">
    <property type="entry name" value="COLLAGEN TRIPLE HELIX REPEAT"/>
    <property type="match status" value="1"/>
</dbReference>
<protein>
    <submittedName>
        <fullName evidence="8">Collagen alpha-3(V) chain</fullName>
    </submittedName>
</protein>
<dbReference type="PANTHER" id="PTHR24023">
    <property type="entry name" value="COLLAGEN ALPHA"/>
    <property type="match status" value="1"/>
</dbReference>
<feature type="domain" description="Fibrillar collagen NC1" evidence="7">
    <location>
        <begin position="198"/>
        <end position="435"/>
    </location>
</feature>
<evidence type="ECO:0000256" key="6">
    <source>
        <dbReference type="SAM" id="MobiDB-lite"/>
    </source>
</evidence>
<evidence type="ECO:0000256" key="3">
    <source>
        <dbReference type="ARBA" id="ARBA00022530"/>
    </source>
</evidence>
<evidence type="ECO:0000313" key="9">
    <source>
        <dbReference type="Proteomes" id="UP000052978"/>
    </source>
</evidence>
<dbReference type="GO" id="GO:0005201">
    <property type="term" value="F:extracellular matrix structural constituent"/>
    <property type="evidence" value="ECO:0007669"/>
    <property type="project" value="InterPro"/>
</dbReference>
<dbReference type="GO" id="GO:0031012">
    <property type="term" value="C:extracellular matrix"/>
    <property type="evidence" value="ECO:0007669"/>
    <property type="project" value="TreeGrafter"/>
</dbReference>
<accession>S7P6B2</accession>
<name>S7P6B2_MYOBR</name>
<keyword evidence="9" id="KW-1185">Reference proteome</keyword>
<evidence type="ECO:0000256" key="5">
    <source>
        <dbReference type="ARBA" id="ARBA00023278"/>
    </source>
</evidence>
<dbReference type="Gene3D" id="2.60.120.1000">
    <property type="match status" value="1"/>
</dbReference>
<dbReference type="GO" id="GO:0005615">
    <property type="term" value="C:extracellular space"/>
    <property type="evidence" value="ECO:0007669"/>
    <property type="project" value="TreeGrafter"/>
</dbReference>
<evidence type="ECO:0000256" key="4">
    <source>
        <dbReference type="ARBA" id="ARBA00023119"/>
    </source>
</evidence>
<proteinExistence type="predicted"/>
<comment type="subcellular location">
    <subcellularLocation>
        <location evidence="1">Secreted</location>
        <location evidence="1">Extracellular space</location>
        <location evidence="1">Extracellular matrix</location>
    </subcellularLocation>
</comment>
<evidence type="ECO:0000256" key="2">
    <source>
        <dbReference type="ARBA" id="ARBA00022525"/>
    </source>
</evidence>
<dbReference type="PROSITE" id="PS51461">
    <property type="entry name" value="NC1_FIB"/>
    <property type="match status" value="1"/>
</dbReference>
<keyword evidence="4 8" id="KW-0176">Collagen</keyword>
<dbReference type="Proteomes" id="UP000052978">
    <property type="component" value="Unassembled WGS sequence"/>
</dbReference>
<dbReference type="Pfam" id="PF01391">
    <property type="entry name" value="Collagen"/>
    <property type="match status" value="2"/>
</dbReference>
<keyword evidence="2" id="KW-0964">Secreted</keyword>
<sequence>MTSVPFQGLPGLQGPPGFSGPKGPPVSELTPVRVGGSWGLDRLLICASTLSRLVLQGPQGKDGRPGHPGQRGELGSPGERGPVGPAGGIGLPGQSGGQGPVGPAGEKGSPVSALPTPFHIPGPCSCPSPDVPPLLPHQGERGPPGPTGQDGTPGPLGLPGPPGAAGPSGEEGDKGPSGLPGLKGDAGLKGEKGHIGLIGLIGPPGEAGEKGDQGLPGVQGPPGPKGEPGLPGPSGSLGPPGPPGVAVREYWIDPNQGCARDALRVFCNFTAGGETCLYPDKKFETVKLASWSREKPGSWYSTFRRGKKFSYVDADGSPVNVVQLTFLKLLSARARQSFAYSCQNAAAWLDEAAGDHGRSLRFLGTNGQELSFNQTAAATVTVPYDGCRLRKGQTKTLLEFSSSRAGFLPLWDVAATDFGQTNQKFGFELGPVCFSS</sequence>
<dbReference type="AlphaFoldDB" id="S7P6B2"/>
<feature type="compositionally biased region" description="Low complexity" evidence="6">
    <location>
        <begin position="195"/>
        <end position="206"/>
    </location>
</feature>
<feature type="region of interest" description="Disordered" evidence="6">
    <location>
        <begin position="56"/>
        <end position="243"/>
    </location>
</feature>
<feature type="compositionally biased region" description="Low complexity" evidence="6">
    <location>
        <begin position="1"/>
        <end position="21"/>
    </location>
</feature>
<dbReference type="InterPro" id="IPR000885">
    <property type="entry name" value="Fib_collagen_C"/>
</dbReference>
<dbReference type="InterPro" id="IPR050149">
    <property type="entry name" value="Collagen_superfamily"/>
</dbReference>
<dbReference type="SMART" id="SM00038">
    <property type="entry name" value="COLFI"/>
    <property type="match status" value="1"/>
</dbReference>